<dbReference type="SUPFAM" id="SSF75304">
    <property type="entry name" value="Amidase signature (AS) enzymes"/>
    <property type="match status" value="1"/>
</dbReference>
<gene>
    <name evidence="8" type="ORF">IE81DRAFT_327196</name>
</gene>
<feature type="compositionally biased region" description="Low complexity" evidence="6">
    <location>
        <begin position="1"/>
        <end position="13"/>
    </location>
</feature>
<comment type="subunit">
    <text evidence="5">Subunit of the heterotrimeric GatCAB amidotransferase (AdT) complex, composed of A, B and C subunits.</text>
</comment>
<evidence type="ECO:0000259" key="7">
    <source>
        <dbReference type="Pfam" id="PF01425"/>
    </source>
</evidence>
<name>A0A316VRC7_9BASI</name>
<dbReference type="InterPro" id="IPR023631">
    <property type="entry name" value="Amidase_dom"/>
</dbReference>
<feature type="active site" description="Charge relay system" evidence="5">
    <location>
        <position position="92"/>
    </location>
</feature>
<keyword evidence="3 5" id="KW-0067">ATP-binding</keyword>
<evidence type="ECO:0000256" key="3">
    <source>
        <dbReference type="ARBA" id="ARBA00022840"/>
    </source>
</evidence>
<keyword evidence="9" id="KW-1185">Reference proteome</keyword>
<dbReference type="OrthoDB" id="421993at2759"/>
<dbReference type="RefSeq" id="XP_025365891.1">
    <property type="nucleotide sequence ID" value="XM_025515039.1"/>
</dbReference>
<keyword evidence="1 5" id="KW-0436">Ligase</keyword>
<dbReference type="HAMAP" id="MF_00120">
    <property type="entry name" value="GatA"/>
    <property type="match status" value="1"/>
</dbReference>
<dbReference type="GO" id="GO:0070681">
    <property type="term" value="P:glutaminyl-tRNAGln biosynthesis via transamidation"/>
    <property type="evidence" value="ECO:0007669"/>
    <property type="project" value="UniProtKB-UniRule"/>
</dbReference>
<comment type="catalytic activity">
    <reaction evidence="5">
        <text>L-glutamyl-tRNA(Gln) + L-glutamine + ATP + H2O = L-glutaminyl-tRNA(Gln) + L-glutamate + ADP + phosphate + H(+)</text>
        <dbReference type="Rhea" id="RHEA:17521"/>
        <dbReference type="Rhea" id="RHEA-COMP:9681"/>
        <dbReference type="Rhea" id="RHEA-COMP:9684"/>
        <dbReference type="ChEBI" id="CHEBI:15377"/>
        <dbReference type="ChEBI" id="CHEBI:15378"/>
        <dbReference type="ChEBI" id="CHEBI:29985"/>
        <dbReference type="ChEBI" id="CHEBI:30616"/>
        <dbReference type="ChEBI" id="CHEBI:43474"/>
        <dbReference type="ChEBI" id="CHEBI:58359"/>
        <dbReference type="ChEBI" id="CHEBI:78520"/>
        <dbReference type="ChEBI" id="CHEBI:78521"/>
        <dbReference type="ChEBI" id="CHEBI:456216"/>
        <dbReference type="EC" id="6.3.5.7"/>
    </reaction>
</comment>
<dbReference type="InParanoid" id="A0A316VRC7"/>
<dbReference type="EC" id="6.3.5.7" evidence="5"/>
<feature type="active site" description="Charge relay system" evidence="5">
    <location>
        <position position="187"/>
    </location>
</feature>
<dbReference type="GO" id="GO:0050567">
    <property type="term" value="F:glutaminyl-tRNA synthase (glutamine-hydrolyzing) activity"/>
    <property type="evidence" value="ECO:0007669"/>
    <property type="project" value="UniProtKB-UniRule"/>
</dbReference>
<organism evidence="8 9">
    <name type="scientific">Ceraceosorus guamensis</name>
    <dbReference type="NCBI Taxonomy" id="1522189"/>
    <lineage>
        <taxon>Eukaryota</taxon>
        <taxon>Fungi</taxon>
        <taxon>Dikarya</taxon>
        <taxon>Basidiomycota</taxon>
        <taxon>Ustilaginomycotina</taxon>
        <taxon>Exobasidiomycetes</taxon>
        <taxon>Ceraceosorales</taxon>
        <taxon>Ceraceosoraceae</taxon>
        <taxon>Ceraceosorus</taxon>
    </lineage>
</organism>
<feature type="compositionally biased region" description="Basic and acidic residues" evidence="6">
    <location>
        <begin position="18"/>
        <end position="27"/>
    </location>
</feature>
<evidence type="ECO:0000256" key="1">
    <source>
        <dbReference type="ARBA" id="ARBA00022598"/>
    </source>
</evidence>
<dbReference type="GO" id="GO:0005739">
    <property type="term" value="C:mitochondrion"/>
    <property type="evidence" value="ECO:0007669"/>
    <property type="project" value="UniProtKB-SubCell"/>
</dbReference>
<evidence type="ECO:0000256" key="6">
    <source>
        <dbReference type="SAM" id="MobiDB-lite"/>
    </source>
</evidence>
<feature type="region of interest" description="Disordered" evidence="6">
    <location>
        <begin position="450"/>
        <end position="471"/>
    </location>
</feature>
<comment type="function">
    <text evidence="5">Allows the formation of correctly charged Gln-tRNA(Gln) through the transamidation of misacylated Glu-tRNA(Gln) in the mitochondria. The reaction takes place in the presence of glutamine and ATP through an activated gamma-phospho-Glu-tRNA(Gln).</text>
</comment>
<evidence type="ECO:0000313" key="9">
    <source>
        <dbReference type="Proteomes" id="UP000245783"/>
    </source>
</evidence>
<dbReference type="STRING" id="1522189.A0A316VRC7"/>
<dbReference type="GO" id="GO:0030956">
    <property type="term" value="C:glutamyl-tRNA(Gln) amidotransferase complex"/>
    <property type="evidence" value="ECO:0007669"/>
    <property type="project" value="UniProtKB-UniRule"/>
</dbReference>
<dbReference type="AlphaFoldDB" id="A0A316VRC7"/>
<dbReference type="InterPro" id="IPR004412">
    <property type="entry name" value="GatA"/>
</dbReference>
<dbReference type="Proteomes" id="UP000245783">
    <property type="component" value="Unassembled WGS sequence"/>
</dbReference>
<reference evidence="8 9" key="1">
    <citation type="journal article" date="2018" name="Mol. Biol. Evol.">
        <title>Broad Genomic Sampling Reveals a Smut Pathogenic Ancestry of the Fungal Clade Ustilaginomycotina.</title>
        <authorList>
            <person name="Kijpornyongpan T."/>
            <person name="Mondo S.J."/>
            <person name="Barry K."/>
            <person name="Sandor L."/>
            <person name="Lee J."/>
            <person name="Lipzen A."/>
            <person name="Pangilinan J."/>
            <person name="LaButti K."/>
            <person name="Hainaut M."/>
            <person name="Henrissat B."/>
            <person name="Grigoriev I.V."/>
            <person name="Spatafora J.W."/>
            <person name="Aime M.C."/>
        </authorList>
    </citation>
    <scope>NUCLEOTIDE SEQUENCE [LARGE SCALE GENOMIC DNA]</scope>
    <source>
        <strain evidence="8 9">MCA 4658</strain>
    </source>
</reference>
<dbReference type="InterPro" id="IPR036928">
    <property type="entry name" value="AS_sf"/>
</dbReference>
<dbReference type="GeneID" id="37036909"/>
<keyword evidence="2 5" id="KW-0547">Nucleotide-binding</keyword>
<evidence type="ECO:0000256" key="5">
    <source>
        <dbReference type="HAMAP-Rule" id="MF_03150"/>
    </source>
</evidence>
<feature type="active site" description="Acyl-ester intermediate" evidence="5">
    <location>
        <position position="211"/>
    </location>
</feature>
<dbReference type="GO" id="GO:0032543">
    <property type="term" value="P:mitochondrial translation"/>
    <property type="evidence" value="ECO:0007669"/>
    <property type="project" value="UniProtKB-UniRule"/>
</dbReference>
<dbReference type="GO" id="GO:0005524">
    <property type="term" value="F:ATP binding"/>
    <property type="evidence" value="ECO:0007669"/>
    <property type="project" value="UniProtKB-KW"/>
</dbReference>
<sequence>MFKISVRSGSASASRRKGTQEVKAIKDECTRSVTPARPLRRSFQTHPQAPVEGRYDPYNALVHLAPRTHHAARAESLKGESGALQGWSVSVKDNIATTDMPTSCSSQMLHGYTSPFDATAVCLLRQAGAQLIGKTNCDEFGMGSHNLHTVYGPVLNPASPDEYTMGNKSEGRQRHRAYHQPRVAGGSSGGAAASVRAGLARIALASDTGGSIRIPASHCGVWGLKPSYGLISRWGLVSYADSLDTLGLLGRAPHDLQLAFEVLNVRDEKDPSAVPDQARKAAREAAQARIASFPKGSLEGLRIGIPVEYFPSELEPQIIPPLHGVLSNLKQRGAVLKSISLNCVKPALGAYYVVASAEASSNLARYDGVRYGHQSTDKSGISEGQVHPYAHTRSEAFGEEVKRRILLGTHALTSSAFDNYFLQAQRVRLLVQRGFENAFRDVNVLLAAASSEESRKQTRPMQRSAGEGGEEGVDLIVGPATTSTAPTLASVLHPSAQKSTASRTSAYVQDVLTVPASLAGLPSLCAPAGVAQDGWPVGICLTAQWGHEETIWRVAKEIEMG</sequence>
<evidence type="ECO:0000313" key="8">
    <source>
        <dbReference type="EMBL" id="PWN38731.1"/>
    </source>
</evidence>
<dbReference type="PANTHER" id="PTHR11895:SF7">
    <property type="entry name" value="GLUTAMYL-TRNA(GLN) AMIDOTRANSFERASE SUBUNIT A, MITOCHONDRIAL"/>
    <property type="match status" value="1"/>
</dbReference>
<proteinExistence type="inferred from homology"/>
<dbReference type="Pfam" id="PF01425">
    <property type="entry name" value="Amidase"/>
    <property type="match status" value="1"/>
</dbReference>
<accession>A0A316VRC7</accession>
<keyword evidence="4 5" id="KW-0648">Protein biosynthesis</keyword>
<feature type="domain" description="Amidase" evidence="7">
    <location>
        <begin position="59"/>
        <end position="551"/>
    </location>
</feature>
<comment type="similarity">
    <text evidence="5">Belongs to the amidase family. GatA subfamily.</text>
</comment>
<dbReference type="EMBL" id="KZ819548">
    <property type="protein sequence ID" value="PWN38731.1"/>
    <property type="molecule type" value="Genomic_DNA"/>
</dbReference>
<dbReference type="FunCoup" id="A0A316VRC7">
    <property type="interactions" value="170"/>
</dbReference>
<protein>
    <recommendedName>
        <fullName evidence="5">Glutamyl-tRNA(Gln) amidotransferase subunit A, mitochondrial</fullName>
        <shortName evidence="5">Glu-AdT subunit A</shortName>
        <ecNumber evidence="5">6.3.5.7</ecNumber>
    </recommendedName>
</protein>
<comment type="subcellular location">
    <subcellularLocation>
        <location evidence="5">Mitochondrion</location>
    </subcellularLocation>
</comment>
<dbReference type="Gene3D" id="3.90.1300.10">
    <property type="entry name" value="Amidase signature (AS) domain"/>
    <property type="match status" value="1"/>
</dbReference>
<dbReference type="PANTHER" id="PTHR11895">
    <property type="entry name" value="TRANSAMIDASE"/>
    <property type="match status" value="1"/>
</dbReference>
<feature type="region of interest" description="Disordered" evidence="6">
    <location>
        <begin position="1"/>
        <end position="27"/>
    </location>
</feature>
<keyword evidence="5" id="KW-0496">Mitochondrion</keyword>
<evidence type="ECO:0000256" key="4">
    <source>
        <dbReference type="ARBA" id="ARBA00022917"/>
    </source>
</evidence>
<dbReference type="InterPro" id="IPR000120">
    <property type="entry name" value="Amidase"/>
</dbReference>
<evidence type="ECO:0000256" key="2">
    <source>
        <dbReference type="ARBA" id="ARBA00022741"/>
    </source>
</evidence>